<dbReference type="InterPro" id="IPR053290">
    <property type="entry name" value="TSET_complex_member"/>
</dbReference>
<dbReference type="OrthoDB" id="509637at2759"/>
<dbReference type="SUPFAM" id="SSF50978">
    <property type="entry name" value="WD40 repeat-like"/>
    <property type="match status" value="1"/>
</dbReference>
<dbReference type="PANTHER" id="PTHR45521">
    <property type="entry name" value="TSET COMPLEX MEMBER TSTF"/>
    <property type="match status" value="1"/>
</dbReference>
<name>A0A8J4D6U3_9CHLO</name>
<evidence type="ECO:0000313" key="3">
    <source>
        <dbReference type="Proteomes" id="UP000747110"/>
    </source>
</evidence>
<dbReference type="Proteomes" id="UP000722791">
    <property type="component" value="Unassembled WGS sequence"/>
</dbReference>
<evidence type="ECO:0000313" key="1">
    <source>
        <dbReference type="EMBL" id="GIL93187.1"/>
    </source>
</evidence>
<proteinExistence type="predicted"/>
<dbReference type="InterPro" id="IPR036322">
    <property type="entry name" value="WD40_repeat_dom_sf"/>
</dbReference>
<organism evidence="1 3">
    <name type="scientific">Volvox reticuliferus</name>
    <dbReference type="NCBI Taxonomy" id="1737510"/>
    <lineage>
        <taxon>Eukaryota</taxon>
        <taxon>Viridiplantae</taxon>
        <taxon>Chlorophyta</taxon>
        <taxon>core chlorophytes</taxon>
        <taxon>Chlorophyceae</taxon>
        <taxon>CS clade</taxon>
        <taxon>Chlamydomonadales</taxon>
        <taxon>Volvocaceae</taxon>
        <taxon>Volvox</taxon>
    </lineage>
</organism>
<accession>A0A8J4D6U3</accession>
<dbReference type="Gene3D" id="2.130.10.10">
    <property type="entry name" value="YVTN repeat-like/Quinoprotein amine dehydrogenase"/>
    <property type="match status" value="1"/>
</dbReference>
<comment type="caution">
    <text evidence="1">The sequence shown here is derived from an EMBL/GenBank/DDBJ whole genome shotgun (WGS) entry which is preliminary data.</text>
</comment>
<keyword evidence="3" id="KW-1185">Reference proteome</keyword>
<dbReference type="EMBL" id="BNCP01000089">
    <property type="protein sequence ID" value="GIL93187.1"/>
    <property type="molecule type" value="Genomic_DNA"/>
</dbReference>
<dbReference type="PANTHER" id="PTHR45521:SF2">
    <property type="entry name" value="TRANSDUCIN_WD40 REPEAT-LIKE SUPERFAMILY PROTEIN"/>
    <property type="match status" value="1"/>
</dbReference>
<reference evidence="1" key="1">
    <citation type="journal article" date="2021" name="Proc. Natl. Acad. Sci. U.S.A.">
        <title>Three genomes in the algal genus Volvox reveal the fate of a haploid sex-determining region after a transition to homothallism.</title>
        <authorList>
            <person name="Yamamoto K."/>
            <person name="Hamaji T."/>
            <person name="Kawai-Toyooka H."/>
            <person name="Matsuzaki R."/>
            <person name="Takahashi F."/>
            <person name="Nishimura Y."/>
            <person name="Kawachi M."/>
            <person name="Noguchi H."/>
            <person name="Minakuchi Y."/>
            <person name="Umen J.G."/>
            <person name="Toyoda A."/>
            <person name="Nozaki H."/>
        </authorList>
    </citation>
    <scope>NUCLEOTIDE SEQUENCE</scope>
    <source>
        <strain evidence="2">NIES-3785</strain>
        <strain evidence="1">NIES-3786</strain>
    </source>
</reference>
<gene>
    <name evidence="1" type="ORF">Vretifemale_20591</name>
    <name evidence="2" type="ORF">Vretimale_19407</name>
</gene>
<protein>
    <submittedName>
        <fullName evidence="1">Uncharacterized protein</fullName>
    </submittedName>
</protein>
<dbReference type="Proteomes" id="UP000747110">
    <property type="component" value="Unassembled WGS sequence"/>
</dbReference>
<dbReference type="EMBL" id="BNCQ01000085">
    <property type="protein sequence ID" value="GIM16815.1"/>
    <property type="molecule type" value="Genomic_DNA"/>
</dbReference>
<sequence length="1206" mass="125900">MLALKLFHPASEKVRQVEFHPVLPWVVSTTKSDNVSVWDWRTRQLVWETQLGGSDDDLCTDAEWARLHSRDPAFTPNPSLLHPIPSGPKKEPTGHVKDVRFLDCDVAQVQLTWQHMTVAGCSTPPPHADDIKALRGQRLLVIACECKVVLVDLASRKVLELGRGVFEGKSPCSLAFLFRTGPTLGSVTGLAGSAYGASNTRDGALLESPILGVGCSDGIVRCIQLFPIKPVARLISAHKTPVVAMAVLGMRGHRHDTLAVGHQSGRVVLYEPLGPRNANTAPASNQGGAAPMADGVAPRDEYKAHERELLPGSLVVVPIDEDPESVRFRLFSAGSDNRVCGLDPAKGTSSEIVRTKVDGTTLTCMAHWPRGFMSNGVYTLLMGTESGSLLLAHANGGEPRQAVNLNGLIPAGQKRLPKVYGIHVHPLMPSIVAAATNAGTAILAVVSPHQPLPVASLPLEAPSQALRDDGALALGHRFGGGGGGGGGGGVTYVTAMGTQVMCVTASTLPNQDLTDFPLNQVMGKLEVATGAPISRPLVTVSHNGGYVAVAWPGARRYAVYQQGAAAWKEVAQGTGTAVAWHSSRPIFAVLEENVPMTPATTQTPDKRYKDPRKSEKHAAMVAAAAEAATKAAAASATIQIKELHGNGGEIAMPLRGMSPSLDLRGDIPSFVQGGPLLAVTVRRALQSEALYLAPSSSFTPALLLFDWETGRRVGPELPEPLHLSWDPSRTMVALAYPSQLLIVRARPEFQVAASLPVFGAESLEWSARQLFIATSSHILCALLSPFPPLVNTSTASTAAVTPPTAPPARLITLAGPGVCAGGSAAGGNLALEGFLPPPAIRPPGPLALLGPRDGCLWMVGVLGQPMALGLSHPGLRCCSMVAAGDLHGAVSLASRAIPPELHDELAALMLDMDGQRAAAAAVNLPGISLQTQLRLRVALRHWQQAVEAAEALLLGYTVRPPPGQFRSSVATAAFSNGHGSDNAFAYGGGGGPRLGDDFADMVEGGAPATAPAHPEDLDWTEPLRTASSSARTAATAAVASRVPGRNGPNFAVGAPTADTVQLVLGLMEDLQHAGLHDVVRHLVKPLLVNAVFLGGEQLRALGGIMAQVGMKMDLPSLLHSVAPGADSSGREAAALLAAMLSGHTALVQDSLREDGAQPLAALQARVYGLSSEADSMAAWRRQLAAAAPLSTAAVLGRLEVSDPVPS</sequence>
<evidence type="ECO:0000313" key="2">
    <source>
        <dbReference type="EMBL" id="GIM16815.1"/>
    </source>
</evidence>
<dbReference type="InterPro" id="IPR015943">
    <property type="entry name" value="WD40/YVTN_repeat-like_dom_sf"/>
</dbReference>
<dbReference type="AlphaFoldDB" id="A0A8J4D6U3"/>